<dbReference type="OrthoDB" id="9775804at2"/>
<dbReference type="RefSeq" id="WP_075082071.1">
    <property type="nucleotide sequence ID" value="NZ_CP042912.1"/>
</dbReference>
<evidence type="ECO:0000256" key="1">
    <source>
        <dbReference type="ARBA" id="ARBA00022679"/>
    </source>
</evidence>
<evidence type="ECO:0000313" key="5">
    <source>
        <dbReference type="Proteomes" id="UP000322214"/>
    </source>
</evidence>
<evidence type="ECO:0000313" key="4">
    <source>
        <dbReference type="EMBL" id="QEG23443.1"/>
    </source>
</evidence>
<dbReference type="PANTHER" id="PTHR43877">
    <property type="entry name" value="AMINOALKYLPHOSPHONATE N-ACETYLTRANSFERASE-RELATED-RELATED"/>
    <property type="match status" value="1"/>
</dbReference>
<protein>
    <submittedName>
        <fullName evidence="4">Amino-acid acetyltransferase</fullName>
        <ecNumber evidence="4">2.3.1.1</ecNumber>
    </submittedName>
</protein>
<dbReference type="InterPro" id="IPR016181">
    <property type="entry name" value="Acyl_CoA_acyltransferase"/>
</dbReference>
<proteinExistence type="predicted"/>
<dbReference type="InterPro" id="IPR000182">
    <property type="entry name" value="GNAT_dom"/>
</dbReference>
<dbReference type="GO" id="GO:0016747">
    <property type="term" value="F:acyltransferase activity, transferring groups other than amino-acyl groups"/>
    <property type="evidence" value="ECO:0007669"/>
    <property type="project" value="InterPro"/>
</dbReference>
<dbReference type="CDD" id="cd04301">
    <property type="entry name" value="NAT_SF"/>
    <property type="match status" value="1"/>
</dbReference>
<name>A0A5B9PM97_9BACT</name>
<dbReference type="Gene3D" id="3.40.630.30">
    <property type="match status" value="1"/>
</dbReference>
<gene>
    <name evidence="4" type="primary">argA</name>
    <name evidence="4" type="ORF">MFFC18_33420</name>
</gene>
<keyword evidence="5" id="KW-1185">Reference proteome</keyword>
<dbReference type="Pfam" id="PF00583">
    <property type="entry name" value="Acetyltransf_1"/>
    <property type="match status" value="1"/>
</dbReference>
<dbReference type="PANTHER" id="PTHR43877:SF8">
    <property type="entry name" value="N-ACETYLGLUTAMATE SYNTHASE-RELATED"/>
    <property type="match status" value="1"/>
</dbReference>
<dbReference type="EC" id="2.3.1.1" evidence="4"/>
<dbReference type="SUPFAM" id="SSF55729">
    <property type="entry name" value="Acyl-CoA N-acyltransferases (Nat)"/>
    <property type="match status" value="1"/>
</dbReference>
<reference evidence="4 5" key="1">
    <citation type="submission" date="2019-08" db="EMBL/GenBank/DDBJ databases">
        <title>Deep-cultivation of Planctomycetes and their phenomic and genomic characterization uncovers novel biology.</title>
        <authorList>
            <person name="Wiegand S."/>
            <person name="Jogler M."/>
            <person name="Boedeker C."/>
            <person name="Pinto D."/>
            <person name="Vollmers J."/>
            <person name="Rivas-Marin E."/>
            <person name="Kohn T."/>
            <person name="Peeters S.H."/>
            <person name="Heuer A."/>
            <person name="Rast P."/>
            <person name="Oberbeckmann S."/>
            <person name="Bunk B."/>
            <person name="Jeske O."/>
            <person name="Meyerdierks A."/>
            <person name="Storesund J.E."/>
            <person name="Kallscheuer N."/>
            <person name="Luecker S."/>
            <person name="Lage O.M."/>
            <person name="Pohl T."/>
            <person name="Merkel B.J."/>
            <person name="Hornburger P."/>
            <person name="Mueller R.-W."/>
            <person name="Bruemmer F."/>
            <person name="Labrenz M."/>
            <person name="Spormann A.M."/>
            <person name="Op den Camp H."/>
            <person name="Overmann J."/>
            <person name="Amann R."/>
            <person name="Jetten M.S.M."/>
            <person name="Mascher T."/>
            <person name="Medema M.H."/>
            <person name="Devos D.P."/>
            <person name="Kaster A.-K."/>
            <person name="Ovreas L."/>
            <person name="Rohde M."/>
            <person name="Galperin M.Y."/>
            <person name="Jogler C."/>
        </authorList>
    </citation>
    <scope>NUCLEOTIDE SEQUENCE [LARGE SCALE GENOMIC DNA]</scope>
    <source>
        <strain evidence="4 5">FC18</strain>
    </source>
</reference>
<dbReference type="STRING" id="980251.GCA_001642875_02732"/>
<dbReference type="AlphaFoldDB" id="A0A5B9PM97"/>
<accession>A0A5B9PM97</accession>
<sequence length="138" mass="15497">MEENLSVRAAKSEDLADVSAFLQPFIDQKFILPRTSLEIELLLRHAFVAENSSRIIGFAAVEIYSKKLAEIQCLAVSADFRRKGVGKELVNRCVARAKDEKVREVMAITATEQLFQECGFDFALPGQKRAVFLQTEES</sequence>
<dbReference type="KEGG" id="mff:MFFC18_33420"/>
<dbReference type="InterPro" id="IPR050832">
    <property type="entry name" value="Bact_Acetyltransf"/>
</dbReference>
<evidence type="ECO:0000259" key="3">
    <source>
        <dbReference type="PROSITE" id="PS51186"/>
    </source>
</evidence>
<keyword evidence="2 4" id="KW-0012">Acyltransferase</keyword>
<organism evidence="4 5">
    <name type="scientific">Mariniblastus fucicola</name>
    <dbReference type="NCBI Taxonomy" id="980251"/>
    <lineage>
        <taxon>Bacteria</taxon>
        <taxon>Pseudomonadati</taxon>
        <taxon>Planctomycetota</taxon>
        <taxon>Planctomycetia</taxon>
        <taxon>Pirellulales</taxon>
        <taxon>Pirellulaceae</taxon>
        <taxon>Mariniblastus</taxon>
    </lineage>
</organism>
<evidence type="ECO:0000256" key="2">
    <source>
        <dbReference type="ARBA" id="ARBA00023315"/>
    </source>
</evidence>
<feature type="domain" description="N-acetyltransferase" evidence="3">
    <location>
        <begin position="5"/>
        <end position="138"/>
    </location>
</feature>
<dbReference type="EMBL" id="CP042912">
    <property type="protein sequence ID" value="QEG23443.1"/>
    <property type="molecule type" value="Genomic_DNA"/>
</dbReference>
<dbReference type="PROSITE" id="PS51186">
    <property type="entry name" value="GNAT"/>
    <property type="match status" value="1"/>
</dbReference>
<keyword evidence="1 4" id="KW-0808">Transferase</keyword>
<dbReference type="Proteomes" id="UP000322214">
    <property type="component" value="Chromosome"/>
</dbReference>